<evidence type="ECO:0000256" key="1">
    <source>
        <dbReference type="ARBA" id="ARBA00004496"/>
    </source>
</evidence>
<keyword evidence="7" id="KW-0548">Nucleotidyltransferase</keyword>
<dbReference type="AlphaFoldDB" id="A0A2S3UR86"/>
<dbReference type="InterPro" id="IPR029460">
    <property type="entry name" value="DNAPol_HHH"/>
</dbReference>
<dbReference type="RefSeq" id="WP_170107225.1">
    <property type="nucleotide sequence ID" value="NZ_PPCN01000007.1"/>
</dbReference>
<keyword evidence="5" id="KW-0963">Cytoplasm</keyword>
<evidence type="ECO:0000259" key="14">
    <source>
        <dbReference type="SMART" id="SM00481"/>
    </source>
</evidence>
<dbReference type="CDD" id="cd04485">
    <property type="entry name" value="DnaE_OBF"/>
    <property type="match status" value="1"/>
</dbReference>
<comment type="subcellular location">
    <subcellularLocation>
        <location evidence="1">Cytoplasm</location>
    </subcellularLocation>
</comment>
<evidence type="ECO:0000313" key="15">
    <source>
        <dbReference type="EMBL" id="POF30186.1"/>
    </source>
</evidence>
<dbReference type="Gene3D" id="3.20.20.140">
    <property type="entry name" value="Metal-dependent hydrolases"/>
    <property type="match status" value="1"/>
</dbReference>
<evidence type="ECO:0000256" key="11">
    <source>
        <dbReference type="ARBA" id="ARBA00026073"/>
    </source>
</evidence>
<gene>
    <name evidence="15" type="ORF">CLV41_107213</name>
</gene>
<dbReference type="InterPro" id="IPR004805">
    <property type="entry name" value="DnaE2/DnaE/PolC"/>
</dbReference>
<keyword evidence="8" id="KW-0235">DNA replication</keyword>
<evidence type="ECO:0000256" key="2">
    <source>
        <dbReference type="ARBA" id="ARBA00009496"/>
    </source>
</evidence>
<dbReference type="Pfam" id="PF02811">
    <property type="entry name" value="PHP"/>
    <property type="match status" value="1"/>
</dbReference>
<dbReference type="NCBIfam" id="NF004226">
    <property type="entry name" value="PRK05673.1"/>
    <property type="match status" value="1"/>
</dbReference>
<dbReference type="EMBL" id="PPCN01000007">
    <property type="protein sequence ID" value="POF30186.1"/>
    <property type="molecule type" value="Genomic_DNA"/>
</dbReference>
<protein>
    <recommendedName>
        <fullName evidence="4">DNA polymerase III subunit alpha</fullName>
        <ecNumber evidence="3">2.7.7.7</ecNumber>
    </recommendedName>
</protein>
<dbReference type="Gene3D" id="1.10.10.1600">
    <property type="entry name" value="Bacterial DNA polymerase III alpha subunit, thumb domain"/>
    <property type="match status" value="1"/>
</dbReference>
<evidence type="ECO:0000313" key="16">
    <source>
        <dbReference type="Proteomes" id="UP000236959"/>
    </source>
</evidence>
<organism evidence="15 16">
    <name type="scientific">Roseibium marinum</name>
    <dbReference type="NCBI Taxonomy" id="281252"/>
    <lineage>
        <taxon>Bacteria</taxon>
        <taxon>Pseudomonadati</taxon>
        <taxon>Pseudomonadota</taxon>
        <taxon>Alphaproteobacteria</taxon>
        <taxon>Hyphomicrobiales</taxon>
        <taxon>Stappiaceae</taxon>
        <taxon>Roseibium</taxon>
    </lineage>
</organism>
<dbReference type="GO" id="GO:0008408">
    <property type="term" value="F:3'-5' exonuclease activity"/>
    <property type="evidence" value="ECO:0007669"/>
    <property type="project" value="InterPro"/>
</dbReference>
<dbReference type="Pfam" id="PF14579">
    <property type="entry name" value="HHH_6"/>
    <property type="match status" value="1"/>
</dbReference>
<dbReference type="InterPro" id="IPR049821">
    <property type="entry name" value="PolIIIA_DnaE1_PHP"/>
</dbReference>
<dbReference type="InterPro" id="IPR016195">
    <property type="entry name" value="Pol/histidinol_Pase-like"/>
</dbReference>
<dbReference type="Pfam" id="PF07733">
    <property type="entry name" value="DNA_pol3_alpha"/>
    <property type="match status" value="1"/>
</dbReference>
<keyword evidence="6" id="KW-0808">Transferase</keyword>
<evidence type="ECO:0000256" key="4">
    <source>
        <dbReference type="ARBA" id="ARBA00019114"/>
    </source>
</evidence>
<dbReference type="GO" id="GO:0005737">
    <property type="term" value="C:cytoplasm"/>
    <property type="evidence" value="ECO:0007669"/>
    <property type="project" value="UniProtKB-SubCell"/>
</dbReference>
<accession>A0A2S3UR86</accession>
<proteinExistence type="inferred from homology"/>
<dbReference type="InterPro" id="IPR004013">
    <property type="entry name" value="PHP_dom"/>
</dbReference>
<reference evidence="15 16" key="1">
    <citation type="submission" date="2018-01" db="EMBL/GenBank/DDBJ databases">
        <title>Genomic Encyclopedia of Archaeal and Bacterial Type Strains, Phase II (KMG-II): from individual species to whole genera.</title>
        <authorList>
            <person name="Goeker M."/>
        </authorList>
    </citation>
    <scope>NUCLEOTIDE SEQUENCE [LARGE SCALE GENOMIC DNA]</scope>
    <source>
        <strain evidence="15 16">DSM 17023</strain>
    </source>
</reference>
<dbReference type="Pfam" id="PF17657">
    <property type="entry name" value="DNA_pol3_finger"/>
    <property type="match status" value="1"/>
</dbReference>
<dbReference type="NCBIfam" id="TIGR00594">
    <property type="entry name" value="polc"/>
    <property type="match status" value="1"/>
</dbReference>
<feature type="region of interest" description="Disordered" evidence="13">
    <location>
        <begin position="1"/>
        <end position="28"/>
    </location>
</feature>
<feature type="domain" description="Polymerase/histidinol phosphatase N-terminal" evidence="14">
    <location>
        <begin position="32"/>
        <end position="99"/>
    </location>
</feature>
<comment type="catalytic activity">
    <reaction evidence="12">
        <text>DNA(n) + a 2'-deoxyribonucleoside 5'-triphosphate = DNA(n+1) + diphosphate</text>
        <dbReference type="Rhea" id="RHEA:22508"/>
        <dbReference type="Rhea" id="RHEA-COMP:17339"/>
        <dbReference type="Rhea" id="RHEA-COMP:17340"/>
        <dbReference type="ChEBI" id="CHEBI:33019"/>
        <dbReference type="ChEBI" id="CHEBI:61560"/>
        <dbReference type="ChEBI" id="CHEBI:173112"/>
        <dbReference type="EC" id="2.7.7.7"/>
    </reaction>
</comment>
<dbReference type="InterPro" id="IPR041931">
    <property type="entry name" value="DNA_pol3_alpha_thumb_dom"/>
</dbReference>
<comment type="caution">
    <text evidence="15">The sequence shown here is derived from an EMBL/GenBank/DDBJ whole genome shotgun (WGS) entry which is preliminary data.</text>
</comment>
<dbReference type="SUPFAM" id="SSF160975">
    <property type="entry name" value="AF1531-like"/>
    <property type="match status" value="1"/>
</dbReference>
<evidence type="ECO:0000256" key="5">
    <source>
        <dbReference type="ARBA" id="ARBA00022490"/>
    </source>
</evidence>
<dbReference type="InterPro" id="IPR003141">
    <property type="entry name" value="Pol/His_phosphatase_N"/>
</dbReference>
<dbReference type="EC" id="2.7.7.7" evidence="3"/>
<evidence type="ECO:0000256" key="6">
    <source>
        <dbReference type="ARBA" id="ARBA00022679"/>
    </source>
</evidence>
<comment type="similarity">
    <text evidence="2">Belongs to the DNA polymerase type-C family. DnaE subfamily.</text>
</comment>
<dbReference type="PANTHER" id="PTHR32294">
    <property type="entry name" value="DNA POLYMERASE III SUBUNIT ALPHA"/>
    <property type="match status" value="1"/>
</dbReference>
<sequence length="1171" mass="129532">MTDTHTSAKAPSRAAGNQGHNSGQAGAGPGYVHLRVHSALSLLEGALPIKKLLDLAKADGQPALAIADTNNLFGAQEFSGKAWDAGIQPVTACQLSVFFDDGLESGRRGEPALADLVLLAMSERGYGNLMELSSRAFLDTETGLRPHVSLDYLLSKSEDIIVLTGGALGPVGAALLAGRKDLARDRLRKLAAGFAGRCYVEIQRHGMEAERKTEEAFLALAYDMGLPLVATNEAFFPKREDYEAHDALICISEGRVLIEDDRRRLTPDHYFKSRAEMCALFADLPEALASTVEIARRCHFRPLRRDPILPRFASADVDGDAAVQAESDELKRQAREGLRARLDAHGLAPGLEEKDYWERLDYETGVIEGMKFPGYFLIVADFIKWAKAHDIPVGPGRGSGAGSLVAWSLTITDLDPMRFSLLFERFLNPERVSMPDFDIDFCQSRREEVIRYVQEKYGRQQVAQIITFGSLQARAVLRDVGRVLQMPYGQVDRLCKLVPANPANPVTLAQAIADEPRLREAAKDEENVERLLGMAQKLEGLYRHASTHAAGVVIGDRPLEQLVPLYRDPRSDMPVAQFNMKMVEDAGLVKFDFLGLKTLTVIDTAVKLIERRGITVDVAGLPIDDEKTYNMLARGETFGVFQLESQGMRRAIAGMKPDRFEDIIALVALYRPGPMENIPVYNAVKHGEQEPDCLHPLLEPILMETNGIIVYQEQVMQIAQVLSGYSLGEADLLRRAMGKKIAAEMEVQRARFVDGAVERGVRKAQAGTIFDLVAKFANYGFNKSHAAAYALVSYHTAWLKANYPVEFMAASMTLDLGNTDKLGDFRQEARRMGIEIEQPSINRGQVYFDVADGKILYALGAIKGAGEQAVEHIVEVRGDNPFKSPGDFARRISPKMLNKRTLENLVAAGAFDELEPNRARVFEGLDRVMGLAQRTEENRTLGQDELFGGSDSEEPLQLDEVQPWATEEKLQREHSAIGFYLSAHPIDEYANILDKMRVQPWTQFAEAVKKGASAGRLAGTVISMQERKTRTGTRMGIARLSDATGQYEALLFREKLEQFRELLQTGRSVVILVGADMRDDEPSLRIEQVDPIDKVAARLQKSMRVFVRDERPIQSLAKHLTMRGEGDVTVIVLLENGAREVEVKLPGRFRLSPEIAGALKAVPGVTDVQVA</sequence>
<dbReference type="CDD" id="cd07433">
    <property type="entry name" value="PHP_PolIIIA_DnaE1"/>
    <property type="match status" value="1"/>
</dbReference>
<dbReference type="Gene3D" id="1.10.150.870">
    <property type="match status" value="1"/>
</dbReference>
<evidence type="ECO:0000256" key="12">
    <source>
        <dbReference type="ARBA" id="ARBA00049244"/>
    </source>
</evidence>
<dbReference type="InterPro" id="IPR011708">
    <property type="entry name" value="DNA_pol3_alpha_NTPase_dom"/>
</dbReference>
<dbReference type="GO" id="GO:0006260">
    <property type="term" value="P:DNA replication"/>
    <property type="evidence" value="ECO:0007669"/>
    <property type="project" value="UniProtKB-KW"/>
</dbReference>
<dbReference type="InterPro" id="IPR040982">
    <property type="entry name" value="DNA_pol3_finger"/>
</dbReference>
<evidence type="ECO:0000256" key="13">
    <source>
        <dbReference type="SAM" id="MobiDB-lite"/>
    </source>
</evidence>
<dbReference type="GO" id="GO:0003887">
    <property type="term" value="F:DNA-directed DNA polymerase activity"/>
    <property type="evidence" value="ECO:0007669"/>
    <property type="project" value="UniProtKB-KW"/>
</dbReference>
<evidence type="ECO:0000256" key="3">
    <source>
        <dbReference type="ARBA" id="ARBA00012417"/>
    </source>
</evidence>
<keyword evidence="16" id="KW-1185">Reference proteome</keyword>
<dbReference type="SUPFAM" id="SSF89550">
    <property type="entry name" value="PHP domain-like"/>
    <property type="match status" value="1"/>
</dbReference>
<dbReference type="Proteomes" id="UP000236959">
    <property type="component" value="Unassembled WGS sequence"/>
</dbReference>
<evidence type="ECO:0000256" key="7">
    <source>
        <dbReference type="ARBA" id="ARBA00022695"/>
    </source>
</evidence>
<comment type="function">
    <text evidence="10">DNA polymerase III is a complex, multichain enzyme responsible for most of the replicative synthesis in bacteria. This DNA polymerase also exhibits 3' to 5' exonuclease activity. The alpha chain is the DNA polymerase.</text>
</comment>
<name>A0A2S3UR86_9HYPH</name>
<evidence type="ECO:0000256" key="9">
    <source>
        <dbReference type="ARBA" id="ARBA00022932"/>
    </source>
</evidence>
<evidence type="ECO:0000256" key="8">
    <source>
        <dbReference type="ARBA" id="ARBA00022705"/>
    </source>
</evidence>
<dbReference type="SMART" id="SM00481">
    <property type="entry name" value="POLIIIAc"/>
    <property type="match status" value="1"/>
</dbReference>
<evidence type="ECO:0000256" key="10">
    <source>
        <dbReference type="ARBA" id="ARBA00025611"/>
    </source>
</evidence>
<keyword evidence="9" id="KW-0239">DNA-directed DNA polymerase</keyword>
<dbReference type="PANTHER" id="PTHR32294:SF0">
    <property type="entry name" value="DNA POLYMERASE III SUBUNIT ALPHA"/>
    <property type="match status" value="1"/>
</dbReference>
<comment type="subunit">
    <text evidence="11">DNA polymerase III contains a core (composed of alpha, epsilon and theta chains) that associates with a tau subunit. This core dimerizes to form the POLIII' complex. PolIII' associates with the gamma complex (composed of gamma, delta, delta', psi and chi chains) and with the beta chain to form the complete DNA polymerase III complex.</text>
</comment>